<keyword evidence="5 10" id="KW-0493">Microtubule</keyword>
<dbReference type="GO" id="GO:0007017">
    <property type="term" value="P:microtubule-based process"/>
    <property type="evidence" value="ECO:0007669"/>
    <property type="project" value="InterPro"/>
</dbReference>
<dbReference type="SUPFAM" id="SSF54648">
    <property type="entry name" value="DLC"/>
    <property type="match status" value="1"/>
</dbReference>
<evidence type="ECO:0000256" key="7">
    <source>
        <dbReference type="ARBA" id="ARBA00022927"/>
    </source>
</evidence>
<dbReference type="Proteomes" id="UP000308267">
    <property type="component" value="Unassembled WGS sequence"/>
</dbReference>
<keyword evidence="4 10" id="KW-0963">Cytoplasm</keyword>
<keyword evidence="10" id="KW-0243">Dynein</keyword>
<keyword evidence="9" id="KW-0539">Nucleus</keyword>
<dbReference type="PANTHER" id="PTHR11886">
    <property type="entry name" value="DYNEIN LIGHT CHAIN"/>
    <property type="match status" value="1"/>
</dbReference>
<evidence type="ECO:0000256" key="6">
    <source>
        <dbReference type="ARBA" id="ARBA00022816"/>
    </source>
</evidence>
<comment type="similarity">
    <text evidence="10">Belongs to the dynein light chain family.</text>
</comment>
<dbReference type="SMART" id="SM01375">
    <property type="entry name" value="Dynein_light"/>
    <property type="match status" value="1"/>
</dbReference>
<keyword evidence="6" id="KW-0509">mRNA transport</keyword>
<dbReference type="GO" id="GO:0005634">
    <property type="term" value="C:nucleus"/>
    <property type="evidence" value="ECO:0007669"/>
    <property type="project" value="UniProtKB-SubCell"/>
</dbReference>
<reference evidence="11 12" key="1">
    <citation type="journal article" date="2019" name="BMC Genomics">
        <title>New insights from Opisthorchis felineus genome: update on genomics of the epidemiologically important liver flukes.</title>
        <authorList>
            <person name="Ershov N.I."/>
            <person name="Mordvinov V.A."/>
            <person name="Prokhortchouk E.B."/>
            <person name="Pakharukova M.Y."/>
            <person name="Gunbin K.V."/>
            <person name="Ustyantsev K."/>
            <person name="Genaev M.A."/>
            <person name="Blinov A.G."/>
            <person name="Mazur A."/>
            <person name="Boulygina E."/>
            <person name="Tsygankova S."/>
            <person name="Khrameeva E."/>
            <person name="Chekanov N."/>
            <person name="Fan G."/>
            <person name="Xiao A."/>
            <person name="Zhang H."/>
            <person name="Xu X."/>
            <person name="Yang H."/>
            <person name="Solovyev V."/>
            <person name="Lee S.M."/>
            <person name="Liu X."/>
            <person name="Afonnikov D.A."/>
            <person name="Skryabin K.G."/>
        </authorList>
    </citation>
    <scope>NUCLEOTIDE SEQUENCE [LARGE SCALE GENOMIC DNA]</scope>
    <source>
        <strain evidence="11">AK-0245</strain>
        <tissue evidence="11">Whole organism</tissue>
    </source>
</reference>
<keyword evidence="7" id="KW-0653">Protein transport</keyword>
<organism evidence="11 12">
    <name type="scientific">Opisthorchis felineus</name>
    <dbReference type="NCBI Taxonomy" id="147828"/>
    <lineage>
        <taxon>Eukaryota</taxon>
        <taxon>Metazoa</taxon>
        <taxon>Spiralia</taxon>
        <taxon>Lophotrochozoa</taxon>
        <taxon>Platyhelminthes</taxon>
        <taxon>Trematoda</taxon>
        <taxon>Digenea</taxon>
        <taxon>Opisthorchiida</taxon>
        <taxon>Opisthorchiata</taxon>
        <taxon>Opisthorchiidae</taxon>
        <taxon>Opisthorchis</taxon>
    </lineage>
</organism>
<dbReference type="InterPro" id="IPR001372">
    <property type="entry name" value="Dynein_light_chain_typ-1/2"/>
</dbReference>
<evidence type="ECO:0000256" key="4">
    <source>
        <dbReference type="ARBA" id="ARBA00022490"/>
    </source>
</evidence>
<dbReference type="STRING" id="147828.A0A4S2MFS4"/>
<evidence type="ECO:0000256" key="5">
    <source>
        <dbReference type="ARBA" id="ARBA00022701"/>
    </source>
</evidence>
<dbReference type="GO" id="GO:0015031">
    <property type="term" value="P:protein transport"/>
    <property type="evidence" value="ECO:0007669"/>
    <property type="project" value="UniProtKB-KW"/>
</dbReference>
<keyword evidence="10" id="KW-0505">Motor protein</keyword>
<comment type="subcellular location">
    <subcellularLocation>
        <location evidence="2 10">Cytoplasm</location>
        <location evidence="2 10">Cytoskeleton</location>
    </subcellularLocation>
    <subcellularLocation>
        <location evidence="1">Nucleus</location>
    </subcellularLocation>
</comment>
<accession>A0A4S2MFS4</accession>
<evidence type="ECO:0000256" key="10">
    <source>
        <dbReference type="RuleBase" id="RU365010"/>
    </source>
</evidence>
<gene>
    <name evidence="11" type="ORF">CRM22_000335</name>
</gene>
<comment type="caution">
    <text evidence="11">The sequence shown here is derived from an EMBL/GenBank/DDBJ whole genome shotgun (WGS) entry which is preliminary data.</text>
</comment>
<dbReference type="PANTHER" id="PTHR11886:SF35">
    <property type="entry name" value="DYNEIN LIGHT CHAIN"/>
    <property type="match status" value="1"/>
</dbReference>
<evidence type="ECO:0000313" key="11">
    <source>
        <dbReference type="EMBL" id="TGZ75492.1"/>
    </source>
</evidence>
<dbReference type="AlphaFoldDB" id="A0A4S2MFS4"/>
<dbReference type="InterPro" id="IPR037177">
    <property type="entry name" value="DLC_sf"/>
</dbReference>
<protein>
    <recommendedName>
        <fullName evidence="10">Dynein light chain</fullName>
    </recommendedName>
</protein>
<keyword evidence="8 10" id="KW-0206">Cytoskeleton</keyword>
<evidence type="ECO:0000256" key="3">
    <source>
        <dbReference type="ARBA" id="ARBA00022448"/>
    </source>
</evidence>
<evidence type="ECO:0000313" key="12">
    <source>
        <dbReference type="Proteomes" id="UP000308267"/>
    </source>
</evidence>
<dbReference type="FunFam" id="3.30.740.10:FF:000005">
    <property type="entry name" value="Dynein light chain"/>
    <property type="match status" value="1"/>
</dbReference>
<dbReference type="GO" id="GO:0045505">
    <property type="term" value="F:dynein intermediate chain binding"/>
    <property type="evidence" value="ECO:0007669"/>
    <property type="project" value="TreeGrafter"/>
</dbReference>
<dbReference type="GO" id="GO:0005868">
    <property type="term" value="C:cytoplasmic dynein complex"/>
    <property type="evidence" value="ECO:0007669"/>
    <property type="project" value="TreeGrafter"/>
</dbReference>
<evidence type="ECO:0000256" key="2">
    <source>
        <dbReference type="ARBA" id="ARBA00004245"/>
    </source>
</evidence>
<evidence type="ECO:0000256" key="9">
    <source>
        <dbReference type="ARBA" id="ARBA00023242"/>
    </source>
</evidence>
<sequence>MVDRLAEIKCVEMPIEMQEEAVRTANEALDSYSEDYEIAAYLRQRFDKLYKPVWHCFVGRSFGGSVAYEEHHFIYFTLRKRAFMLYKWS</sequence>
<dbReference type="Gene3D" id="3.30.740.10">
    <property type="entry name" value="Protein Inhibitor Of Neuronal Nitric Oxide Synthase"/>
    <property type="match status" value="1"/>
</dbReference>
<dbReference type="GO" id="GO:0005874">
    <property type="term" value="C:microtubule"/>
    <property type="evidence" value="ECO:0007669"/>
    <property type="project" value="UniProtKB-KW"/>
</dbReference>
<dbReference type="OrthoDB" id="6506078at2759"/>
<evidence type="ECO:0000256" key="1">
    <source>
        <dbReference type="ARBA" id="ARBA00004123"/>
    </source>
</evidence>
<keyword evidence="3" id="KW-0813">Transport</keyword>
<keyword evidence="12" id="KW-1185">Reference proteome</keyword>
<dbReference type="Pfam" id="PF01221">
    <property type="entry name" value="Dynein_light"/>
    <property type="match status" value="1"/>
</dbReference>
<dbReference type="GO" id="GO:0051028">
    <property type="term" value="P:mRNA transport"/>
    <property type="evidence" value="ECO:0007669"/>
    <property type="project" value="UniProtKB-KW"/>
</dbReference>
<name>A0A4S2MFS4_OPIFE</name>
<evidence type="ECO:0000256" key="8">
    <source>
        <dbReference type="ARBA" id="ARBA00023212"/>
    </source>
</evidence>
<dbReference type="EMBL" id="SJOL01000633">
    <property type="protein sequence ID" value="TGZ75492.1"/>
    <property type="molecule type" value="Genomic_DNA"/>
</dbReference>
<proteinExistence type="inferred from homology"/>